<organism evidence="14 15">
    <name type="scientific">Cystoisospora suis</name>
    <dbReference type="NCBI Taxonomy" id="483139"/>
    <lineage>
        <taxon>Eukaryota</taxon>
        <taxon>Sar</taxon>
        <taxon>Alveolata</taxon>
        <taxon>Apicomplexa</taxon>
        <taxon>Conoidasida</taxon>
        <taxon>Coccidia</taxon>
        <taxon>Eucoccidiorida</taxon>
        <taxon>Eimeriorina</taxon>
        <taxon>Sarcocystidae</taxon>
        <taxon>Cystoisospora</taxon>
    </lineage>
</organism>
<keyword evidence="2" id="KW-0963">Cytoplasm</keyword>
<feature type="compositionally biased region" description="Polar residues" evidence="13">
    <location>
        <begin position="411"/>
        <end position="425"/>
    </location>
</feature>
<dbReference type="InterPro" id="IPR050687">
    <property type="entry name" value="Dynein_IC"/>
</dbReference>
<accession>A0A2C6KFI9</accession>
<evidence type="ECO:0000256" key="9">
    <source>
        <dbReference type="ARBA" id="ARBA00024190"/>
    </source>
</evidence>
<keyword evidence="5" id="KW-0282">Flagellum</keyword>
<comment type="subcellular location">
    <subcellularLocation>
        <location evidence="1">Cytoplasm</location>
        <location evidence="1">Cytoskeleton</location>
        <location evidence="1">Flagellum axoneme</location>
    </subcellularLocation>
    <subcellularLocation>
        <location evidence="9">Dynein axonemal particle</location>
    </subcellularLocation>
</comment>
<feature type="compositionally biased region" description="Basic and acidic residues" evidence="13">
    <location>
        <begin position="12"/>
        <end position="24"/>
    </location>
</feature>
<evidence type="ECO:0000256" key="1">
    <source>
        <dbReference type="ARBA" id="ARBA00004611"/>
    </source>
</evidence>
<dbReference type="PANTHER" id="PTHR12442">
    <property type="entry name" value="DYNEIN INTERMEDIATE CHAIN"/>
    <property type="match status" value="1"/>
</dbReference>
<dbReference type="RefSeq" id="XP_067920962.1">
    <property type="nucleotide sequence ID" value="XM_068067061.1"/>
</dbReference>
<keyword evidence="15" id="KW-1185">Reference proteome</keyword>
<dbReference type="GO" id="GO:0005858">
    <property type="term" value="C:axonemal dynein complex"/>
    <property type="evidence" value="ECO:0007669"/>
    <property type="project" value="TreeGrafter"/>
</dbReference>
<dbReference type="InterPro" id="IPR036322">
    <property type="entry name" value="WD40_repeat_dom_sf"/>
</dbReference>
<dbReference type="InterPro" id="IPR015943">
    <property type="entry name" value="WD40/YVTN_repeat-like_dom_sf"/>
</dbReference>
<evidence type="ECO:0000256" key="10">
    <source>
        <dbReference type="ARBA" id="ARBA00040002"/>
    </source>
</evidence>
<evidence type="ECO:0000256" key="2">
    <source>
        <dbReference type="ARBA" id="ARBA00022490"/>
    </source>
</evidence>
<dbReference type="PROSITE" id="PS50294">
    <property type="entry name" value="WD_REPEATS_REGION"/>
    <property type="match status" value="1"/>
</dbReference>
<dbReference type="PANTHER" id="PTHR12442:SF12">
    <property type="entry name" value="DYNEIN AXONEMAL INTERMEDIATE CHAIN 4"/>
    <property type="match status" value="1"/>
</dbReference>
<dbReference type="SUPFAM" id="SSF50978">
    <property type="entry name" value="WD40 repeat-like"/>
    <property type="match status" value="1"/>
</dbReference>
<proteinExistence type="predicted"/>
<name>A0A2C6KFI9_9APIC</name>
<evidence type="ECO:0000256" key="6">
    <source>
        <dbReference type="ARBA" id="ARBA00023069"/>
    </source>
</evidence>
<evidence type="ECO:0000256" key="7">
    <source>
        <dbReference type="ARBA" id="ARBA00023212"/>
    </source>
</evidence>
<dbReference type="AlphaFoldDB" id="A0A2C6KFI9"/>
<feature type="compositionally biased region" description="Basic and acidic residues" evidence="13">
    <location>
        <begin position="506"/>
        <end position="526"/>
    </location>
</feature>
<evidence type="ECO:0000256" key="5">
    <source>
        <dbReference type="ARBA" id="ARBA00022846"/>
    </source>
</evidence>
<dbReference type="GO" id="GO:0003341">
    <property type="term" value="P:cilium movement"/>
    <property type="evidence" value="ECO:0007669"/>
    <property type="project" value="TreeGrafter"/>
</dbReference>
<gene>
    <name evidence="14" type="ORF">CSUI_006911</name>
</gene>
<evidence type="ECO:0000256" key="4">
    <source>
        <dbReference type="ARBA" id="ARBA00022737"/>
    </source>
</evidence>
<dbReference type="Pfam" id="PF00400">
    <property type="entry name" value="WD40"/>
    <property type="match status" value="1"/>
</dbReference>
<keyword evidence="7" id="KW-0206">Cytoskeleton</keyword>
<dbReference type="GO" id="GO:0045504">
    <property type="term" value="F:dynein heavy chain binding"/>
    <property type="evidence" value="ECO:0007669"/>
    <property type="project" value="TreeGrafter"/>
</dbReference>
<keyword evidence="8" id="KW-0966">Cell projection</keyword>
<evidence type="ECO:0000256" key="3">
    <source>
        <dbReference type="ARBA" id="ARBA00022574"/>
    </source>
</evidence>
<evidence type="ECO:0000256" key="11">
    <source>
        <dbReference type="ARBA" id="ARBA00041557"/>
    </source>
</evidence>
<dbReference type="GO" id="GO:0120293">
    <property type="term" value="C:dynein axonemal particle"/>
    <property type="evidence" value="ECO:0007669"/>
    <property type="project" value="UniProtKB-SubCell"/>
</dbReference>
<reference evidence="14 15" key="1">
    <citation type="journal article" date="2017" name="Int. J. Parasitol.">
        <title>The genome of the protozoan parasite Cystoisospora suis and a reverse vaccinology approach to identify vaccine candidates.</title>
        <authorList>
            <person name="Palmieri N."/>
            <person name="Shrestha A."/>
            <person name="Ruttkowski B."/>
            <person name="Beck T."/>
            <person name="Vogl C."/>
            <person name="Tomley F."/>
            <person name="Blake D.P."/>
            <person name="Joachim A."/>
        </authorList>
    </citation>
    <scope>NUCLEOTIDE SEQUENCE [LARGE SCALE GENOMIC DNA]</scope>
    <source>
        <strain evidence="14 15">Wien I</strain>
    </source>
</reference>
<sequence length="912" mass="99792">MKMADALRGQPMRRDSTAGVDRARSQRSSPGLRTRPSVQASSTLTRSSRNFSQIRKSGITFSGNPSNVRNTKDTELAGGGQIHVLLNGKIVTPRPLAAFIKATNGDATDVDKILELAEQHEKDWRSVKEALPGHVEEEDDEEYSKQDEGFLYTPRAPQESLHLSEELLESEVEVSLQETPTEVYFSLSSLTVLVDTEEYWSLTNRNKQYDDLSDSKSLTEKYVPNHSQTLNFPPKLKEVSAVPPAPVSTSAFASPSDIFDAFNAVSVPRAKEIQQHWMKETEAYVEQGLKTHGSLLDVNKVCVQQSYQLELAAPSRRAGWGGVSDSGTSKDATAASIRRGSTTLKARRNDTSALPGLSKEPSRKNNGLSAGPSILCGGSSTKNGRRRRPSVQITGEISPTDEGRSHRAPSPGSQEDSVPGSNWRTGSGAPLPPSLSASLLIVNRILAQTRHHSQHMVYRNFFSQDLSSAGSFPAQLSTQPALRETTAAESGNADPNYLKPSVSTLSDHELESETRRSEALTDRETPTGEVDGSTVFPRARAREYTEEVNSSDEENDDPVKQTSPAANFTELFDFDGRALTGDMSISAVEWNPANQDLLAVGCGSTPAASTVTTPDGWILFWSLKNPLHPERKIHTSAGALSLHFSCFNPNLLASGLADGHVAIWDLRRPGDEPVLQSHSVLSVQGSSRHSDAVWDVRWVDRGPEKIPREQLLSIGGDGRVYQWTMKKVLERTTMMSIKHVSNPCVKVTWNSPGGAQTNDTVVFMHASGLCIDISDQDPSTYVIGTDEGLIHRCSTSYNEQYLDTYLGHTGPVNSVKYSLFHSDAFLSCSDDGMIRLWNVKQPEDAAAILPPSSRYSAVTDISWFALNCPVLVVGDRSGCATVLRVEDEEIPRYSALEQKERLQSVLDRQGKA</sequence>
<dbReference type="VEuPathDB" id="ToxoDB:CSUI_006911"/>
<dbReference type="GeneID" id="94430272"/>
<keyword evidence="4" id="KW-0677">Repeat</keyword>
<dbReference type="PROSITE" id="PS50082">
    <property type="entry name" value="WD_REPEATS_2"/>
    <property type="match status" value="1"/>
</dbReference>
<evidence type="ECO:0000313" key="14">
    <source>
        <dbReference type="EMBL" id="PHJ19260.1"/>
    </source>
</evidence>
<dbReference type="Gene3D" id="2.130.10.10">
    <property type="entry name" value="YVTN repeat-like/Quinoprotein amine dehydrogenase"/>
    <property type="match status" value="2"/>
</dbReference>
<dbReference type="OrthoDB" id="366230at2759"/>
<feature type="region of interest" description="Disordered" evidence="13">
    <location>
        <begin position="1"/>
        <end position="70"/>
    </location>
</feature>
<keyword evidence="3 12" id="KW-0853">WD repeat</keyword>
<dbReference type="InterPro" id="IPR001680">
    <property type="entry name" value="WD40_rpt"/>
</dbReference>
<comment type="caution">
    <text evidence="14">The sequence shown here is derived from an EMBL/GenBank/DDBJ whole genome shotgun (WGS) entry which is preliminary data.</text>
</comment>
<dbReference type="GO" id="GO:0045503">
    <property type="term" value="F:dynein light chain binding"/>
    <property type="evidence" value="ECO:0007669"/>
    <property type="project" value="TreeGrafter"/>
</dbReference>
<feature type="region of interest" description="Disordered" evidence="13">
    <location>
        <begin position="485"/>
        <end position="563"/>
    </location>
</feature>
<dbReference type="Proteomes" id="UP000221165">
    <property type="component" value="Unassembled WGS sequence"/>
</dbReference>
<evidence type="ECO:0000256" key="8">
    <source>
        <dbReference type="ARBA" id="ARBA00023273"/>
    </source>
</evidence>
<evidence type="ECO:0000256" key="12">
    <source>
        <dbReference type="PROSITE-ProRule" id="PRU00221"/>
    </source>
</evidence>
<protein>
    <recommendedName>
        <fullName evidence="10">Dynein axonemal intermediate chain 4</fullName>
    </recommendedName>
    <alternativeName>
        <fullName evidence="11">WD repeat-containing protein 78</fullName>
    </alternativeName>
</protein>
<feature type="repeat" description="WD" evidence="12">
    <location>
        <begin position="805"/>
        <end position="847"/>
    </location>
</feature>
<keyword evidence="6" id="KW-0969">Cilium</keyword>
<evidence type="ECO:0000313" key="15">
    <source>
        <dbReference type="Proteomes" id="UP000221165"/>
    </source>
</evidence>
<feature type="compositionally biased region" description="Polar residues" evidence="13">
    <location>
        <begin position="26"/>
        <end position="69"/>
    </location>
</feature>
<dbReference type="SMART" id="SM00320">
    <property type="entry name" value="WD40"/>
    <property type="match status" value="3"/>
</dbReference>
<feature type="region of interest" description="Disordered" evidence="13">
    <location>
        <begin position="314"/>
        <end position="430"/>
    </location>
</feature>
<dbReference type="EMBL" id="MIGC01003556">
    <property type="protein sequence ID" value="PHJ19260.1"/>
    <property type="molecule type" value="Genomic_DNA"/>
</dbReference>
<evidence type="ECO:0000256" key="13">
    <source>
        <dbReference type="SAM" id="MobiDB-lite"/>
    </source>
</evidence>